<keyword evidence="1" id="KW-1185">Reference proteome</keyword>
<organism evidence="1 2">
    <name type="scientific">Heterorhabditis bacteriophora</name>
    <name type="common">Entomopathogenic nematode worm</name>
    <dbReference type="NCBI Taxonomy" id="37862"/>
    <lineage>
        <taxon>Eukaryota</taxon>
        <taxon>Metazoa</taxon>
        <taxon>Ecdysozoa</taxon>
        <taxon>Nematoda</taxon>
        <taxon>Chromadorea</taxon>
        <taxon>Rhabditida</taxon>
        <taxon>Rhabditina</taxon>
        <taxon>Rhabditomorpha</taxon>
        <taxon>Strongyloidea</taxon>
        <taxon>Heterorhabditidae</taxon>
        <taxon>Heterorhabditis</taxon>
    </lineage>
</organism>
<dbReference type="Proteomes" id="UP000095283">
    <property type="component" value="Unplaced"/>
</dbReference>
<reference evidence="2" key="1">
    <citation type="submission" date="2016-11" db="UniProtKB">
        <authorList>
            <consortium name="WormBaseParasite"/>
        </authorList>
    </citation>
    <scope>IDENTIFICATION</scope>
</reference>
<accession>A0A1I7WZI9</accession>
<dbReference type="WBParaSite" id="Hba_10706">
    <property type="protein sequence ID" value="Hba_10706"/>
    <property type="gene ID" value="Hba_10706"/>
</dbReference>
<protein>
    <submittedName>
        <fullName evidence="2">Tyrosine-protein phosphatase domain-containing protein</fullName>
    </submittedName>
</protein>
<proteinExistence type="predicted"/>
<name>A0A1I7WZI9_HETBA</name>
<evidence type="ECO:0000313" key="1">
    <source>
        <dbReference type="Proteomes" id="UP000095283"/>
    </source>
</evidence>
<evidence type="ECO:0000313" key="2">
    <source>
        <dbReference type="WBParaSite" id="Hba_10706"/>
    </source>
</evidence>
<dbReference type="AlphaFoldDB" id="A0A1I7WZI9"/>
<sequence>MDAPLIPYFCGGYDDSVEIVLNQCIVRVGSQGRKILTYVYRIHWSIVEKGTMSHFPFYTDPEKAQYNFIRNISL</sequence>